<dbReference type="PROSITE" id="PS51318">
    <property type="entry name" value="TAT"/>
    <property type="match status" value="1"/>
</dbReference>
<keyword evidence="4 7" id="KW-0249">Electron transport</keyword>
<accession>A0A643FC88</accession>
<evidence type="ECO:0000256" key="4">
    <source>
        <dbReference type="ARBA" id="ARBA00022982"/>
    </source>
</evidence>
<dbReference type="Proteomes" id="UP000430120">
    <property type="component" value="Unassembled WGS sequence"/>
</dbReference>
<comment type="function">
    <text evidence="7">Specific class of high-redox-potential 4Fe-4S ferredoxins. Functions in anaerobic electron transport in most purple and in some other photosynthetic bacteria and in at least one genus (Paracoccus) of halophilic, denitrifying bacteria.</text>
</comment>
<comment type="subunit">
    <text evidence="7">Homodimer.</text>
</comment>
<dbReference type="EMBL" id="VZPB01000020">
    <property type="protein sequence ID" value="KAB0582558.1"/>
    <property type="molecule type" value="Genomic_DNA"/>
</dbReference>
<dbReference type="GO" id="GO:0051539">
    <property type="term" value="F:4 iron, 4 sulfur cluster binding"/>
    <property type="evidence" value="ECO:0007669"/>
    <property type="project" value="UniProtKB-KW"/>
</dbReference>
<feature type="domain" description="High potential iron-sulfur proteins family profile" evidence="9">
    <location>
        <begin position="31"/>
        <end position="109"/>
    </location>
</feature>
<dbReference type="Pfam" id="PF01355">
    <property type="entry name" value="HIPIP"/>
    <property type="match status" value="1"/>
</dbReference>
<evidence type="ECO:0000256" key="2">
    <source>
        <dbReference type="ARBA" id="ARBA00022485"/>
    </source>
</evidence>
<dbReference type="AlphaFoldDB" id="A0A643FC88"/>
<name>A0A643FC88_IDEDE</name>
<evidence type="ECO:0000256" key="1">
    <source>
        <dbReference type="ARBA" id="ARBA00022448"/>
    </source>
</evidence>
<dbReference type="GO" id="GO:0009055">
    <property type="term" value="F:electron transfer activity"/>
    <property type="evidence" value="ECO:0007669"/>
    <property type="project" value="InterPro"/>
</dbReference>
<evidence type="ECO:0000256" key="6">
    <source>
        <dbReference type="ARBA" id="ARBA00023014"/>
    </source>
</evidence>
<evidence type="ECO:0000313" key="10">
    <source>
        <dbReference type="EMBL" id="KAB0582558.1"/>
    </source>
</evidence>
<comment type="caution">
    <text evidence="10">The sequence shown here is derived from an EMBL/GenBank/DDBJ whole genome shotgun (WGS) entry which is preliminary data.</text>
</comment>
<sequence>MPHHPTRRTLLRALPAVCLPAVGLSPLGAQAQSLPLLQEDNPTARQLGYVADALRVDRQRFTQYAPGQTCRNCELYGGEAADSQGGCQLFYGVEVKAAGWCSAWKPKAP</sequence>
<keyword evidence="1 7" id="KW-0813">Transport</keyword>
<dbReference type="OrthoDB" id="5298540at2"/>
<evidence type="ECO:0000256" key="7">
    <source>
        <dbReference type="RuleBase" id="RU000620"/>
    </source>
</evidence>
<keyword evidence="5 7" id="KW-0408">Iron</keyword>
<feature type="chain" id="PRO_5024988219" description="High-potential iron-sulfur protein" evidence="8">
    <location>
        <begin position="32"/>
        <end position="109"/>
    </location>
</feature>
<evidence type="ECO:0000256" key="3">
    <source>
        <dbReference type="ARBA" id="ARBA00022723"/>
    </source>
</evidence>
<evidence type="ECO:0000256" key="8">
    <source>
        <dbReference type="SAM" id="SignalP"/>
    </source>
</evidence>
<reference evidence="10 11" key="1">
    <citation type="submission" date="2019-09" db="EMBL/GenBank/DDBJ databases">
        <title>Draft genome sequences of 48 bacterial type strains from the CCUG.</title>
        <authorList>
            <person name="Tunovic T."/>
            <person name="Pineiro-Iglesias B."/>
            <person name="Unosson C."/>
            <person name="Inganas E."/>
            <person name="Ohlen M."/>
            <person name="Cardew S."/>
            <person name="Jensie-Markopoulos S."/>
            <person name="Salva-Serra F."/>
            <person name="Jaen-Luchoro D."/>
            <person name="Karlsson R."/>
            <person name="Svensson-Stadler L."/>
            <person name="Chun J."/>
            <person name="Moore E."/>
        </authorList>
    </citation>
    <scope>NUCLEOTIDE SEQUENCE [LARGE SCALE GENOMIC DNA]</scope>
    <source>
        <strain evidence="10 11">CCUG 30977</strain>
    </source>
</reference>
<dbReference type="GO" id="GO:0046872">
    <property type="term" value="F:metal ion binding"/>
    <property type="evidence" value="ECO:0007669"/>
    <property type="project" value="UniProtKB-KW"/>
</dbReference>
<keyword evidence="2 7" id="KW-0004">4Fe-4S</keyword>
<dbReference type="PROSITE" id="PS51373">
    <property type="entry name" value="HIPIP"/>
    <property type="match status" value="1"/>
</dbReference>
<keyword evidence="8" id="KW-0732">Signal</keyword>
<dbReference type="SUPFAM" id="SSF57652">
    <property type="entry name" value="HIPIP (high potential iron protein)"/>
    <property type="match status" value="1"/>
</dbReference>
<proteinExistence type="inferred from homology"/>
<gene>
    <name evidence="10" type="ORF">F7Q92_10300</name>
</gene>
<dbReference type="InterPro" id="IPR006311">
    <property type="entry name" value="TAT_signal"/>
</dbReference>
<keyword evidence="3 7" id="KW-0479">Metal-binding</keyword>
<evidence type="ECO:0000259" key="9">
    <source>
        <dbReference type="PROSITE" id="PS51373"/>
    </source>
</evidence>
<dbReference type="GO" id="GO:0019646">
    <property type="term" value="P:aerobic electron transport chain"/>
    <property type="evidence" value="ECO:0007669"/>
    <property type="project" value="InterPro"/>
</dbReference>
<feature type="signal peptide" evidence="8">
    <location>
        <begin position="1"/>
        <end position="31"/>
    </location>
</feature>
<keyword evidence="6 7" id="KW-0411">Iron-sulfur</keyword>
<dbReference type="RefSeq" id="WP_151124061.1">
    <property type="nucleotide sequence ID" value="NZ_CP088081.1"/>
</dbReference>
<keyword evidence="11" id="KW-1185">Reference proteome</keyword>
<dbReference type="InterPro" id="IPR000170">
    <property type="entry name" value="High_potential_FeS_prot"/>
</dbReference>
<evidence type="ECO:0000313" key="11">
    <source>
        <dbReference type="Proteomes" id="UP000430120"/>
    </source>
</evidence>
<comment type="similarity">
    <text evidence="7">Belongs to the high-potential iron-sulfur protein (HiPIP) family.</text>
</comment>
<evidence type="ECO:0000256" key="5">
    <source>
        <dbReference type="ARBA" id="ARBA00023004"/>
    </source>
</evidence>
<organism evidence="10 11">
    <name type="scientific">Ideonella dechloratans</name>
    <dbReference type="NCBI Taxonomy" id="36863"/>
    <lineage>
        <taxon>Bacteria</taxon>
        <taxon>Pseudomonadati</taxon>
        <taxon>Pseudomonadota</taxon>
        <taxon>Betaproteobacteria</taxon>
        <taxon>Burkholderiales</taxon>
        <taxon>Sphaerotilaceae</taxon>
        <taxon>Ideonella</taxon>
    </lineage>
</organism>
<dbReference type="InterPro" id="IPR036369">
    <property type="entry name" value="HIPIP_sf"/>
</dbReference>
<dbReference type="Gene3D" id="4.10.490.10">
    <property type="entry name" value="High potential iron-sulphur protein"/>
    <property type="match status" value="1"/>
</dbReference>
<protein>
    <recommendedName>
        <fullName evidence="7">High-potential iron-sulfur protein</fullName>
        <shortName evidence="7">HiPIP</shortName>
    </recommendedName>
</protein>